<keyword evidence="3" id="KW-1185">Reference proteome</keyword>
<sequence length="38" mass="4427">MLNRMEMLLQSLPSRKKNGREQGDGQQQGERPPECKQQ</sequence>
<protein>
    <submittedName>
        <fullName evidence="2">Uncharacterized protein</fullName>
    </submittedName>
</protein>
<proteinExistence type="predicted"/>
<dbReference type="AlphaFoldDB" id="A0A6A2YTB5"/>
<organism evidence="2 3">
    <name type="scientific">Hibiscus syriacus</name>
    <name type="common">Rose of Sharon</name>
    <dbReference type="NCBI Taxonomy" id="106335"/>
    <lineage>
        <taxon>Eukaryota</taxon>
        <taxon>Viridiplantae</taxon>
        <taxon>Streptophyta</taxon>
        <taxon>Embryophyta</taxon>
        <taxon>Tracheophyta</taxon>
        <taxon>Spermatophyta</taxon>
        <taxon>Magnoliopsida</taxon>
        <taxon>eudicotyledons</taxon>
        <taxon>Gunneridae</taxon>
        <taxon>Pentapetalae</taxon>
        <taxon>rosids</taxon>
        <taxon>malvids</taxon>
        <taxon>Malvales</taxon>
        <taxon>Malvaceae</taxon>
        <taxon>Malvoideae</taxon>
        <taxon>Hibiscus</taxon>
    </lineage>
</organism>
<feature type="region of interest" description="Disordered" evidence="1">
    <location>
        <begin position="1"/>
        <end position="38"/>
    </location>
</feature>
<evidence type="ECO:0000313" key="2">
    <source>
        <dbReference type="EMBL" id="KAE8682579.1"/>
    </source>
</evidence>
<accession>A0A6A2YTB5</accession>
<reference evidence="2" key="1">
    <citation type="submission" date="2019-09" db="EMBL/GenBank/DDBJ databases">
        <title>Draft genome information of white flower Hibiscus syriacus.</title>
        <authorList>
            <person name="Kim Y.-M."/>
        </authorList>
    </citation>
    <scope>NUCLEOTIDE SEQUENCE [LARGE SCALE GENOMIC DNA]</scope>
    <source>
        <strain evidence="2">YM2019G1</strain>
    </source>
</reference>
<gene>
    <name evidence="2" type="ORF">F3Y22_tig00111238pilonHSYRG00237</name>
</gene>
<dbReference type="Proteomes" id="UP000436088">
    <property type="component" value="Unassembled WGS sequence"/>
</dbReference>
<comment type="caution">
    <text evidence="2">The sequence shown here is derived from an EMBL/GenBank/DDBJ whole genome shotgun (WGS) entry which is preliminary data.</text>
</comment>
<name>A0A6A2YTB5_HIBSY</name>
<dbReference type="EMBL" id="VEPZ02001279">
    <property type="protein sequence ID" value="KAE8682579.1"/>
    <property type="molecule type" value="Genomic_DNA"/>
</dbReference>
<evidence type="ECO:0000256" key="1">
    <source>
        <dbReference type="SAM" id="MobiDB-lite"/>
    </source>
</evidence>
<evidence type="ECO:0000313" key="3">
    <source>
        <dbReference type="Proteomes" id="UP000436088"/>
    </source>
</evidence>